<reference evidence="3 4" key="1">
    <citation type="journal article" date="2021" name="Commun. Biol.">
        <title>The genome of Shorea leprosula (Dipterocarpaceae) highlights the ecological relevance of drought in aseasonal tropical rainforests.</title>
        <authorList>
            <person name="Ng K.K.S."/>
            <person name="Kobayashi M.J."/>
            <person name="Fawcett J.A."/>
            <person name="Hatakeyama M."/>
            <person name="Paape T."/>
            <person name="Ng C.H."/>
            <person name="Ang C.C."/>
            <person name="Tnah L.H."/>
            <person name="Lee C.T."/>
            <person name="Nishiyama T."/>
            <person name="Sese J."/>
            <person name="O'Brien M.J."/>
            <person name="Copetti D."/>
            <person name="Mohd Noor M.I."/>
            <person name="Ong R.C."/>
            <person name="Putra M."/>
            <person name="Sireger I.Z."/>
            <person name="Indrioko S."/>
            <person name="Kosugi Y."/>
            <person name="Izuno A."/>
            <person name="Isagi Y."/>
            <person name="Lee S.L."/>
            <person name="Shimizu K.K."/>
        </authorList>
    </citation>
    <scope>NUCLEOTIDE SEQUENCE [LARGE SCALE GENOMIC DNA]</scope>
    <source>
        <strain evidence="3">214</strain>
    </source>
</reference>
<feature type="region of interest" description="Disordered" evidence="1">
    <location>
        <begin position="220"/>
        <end position="240"/>
    </location>
</feature>
<dbReference type="EMBL" id="BPVZ01000745">
    <property type="protein sequence ID" value="GKV52531.1"/>
    <property type="molecule type" value="Genomic_DNA"/>
</dbReference>
<accession>A0AAV5MRF1</accession>
<dbReference type="Proteomes" id="UP001054252">
    <property type="component" value="Unassembled WGS sequence"/>
</dbReference>
<name>A0AAV5MRF1_9ROSI</name>
<sequence length="240" mass="26434">MKEENNGGLRSASVLIPYYLLLLLMRISLPGDVHKRSLSVKWLLFDKLLFVGPEDANSAVLSCSLLAGRCSIRMGMSPQVGFIYQLSLEGGDLSLQILYNNILNIRESQRLMLASKSNNYDGKTGGGDLYSYLKKWIRRQVAAERIRLAGVVSKTGFSISVCGPGSRPLLLDRAPTNHRLGVQAFQPIHSSIPSGVPFLHIQKFVGDLMRNLEGDRFLPVSSSRSSFTSPRQLSPSTHAS</sequence>
<dbReference type="AlphaFoldDB" id="A0AAV5MRF1"/>
<keyword evidence="2" id="KW-0812">Transmembrane</keyword>
<feature type="transmembrane region" description="Helical" evidence="2">
    <location>
        <begin position="12"/>
        <end position="29"/>
    </location>
</feature>
<protein>
    <submittedName>
        <fullName evidence="3">Uncharacterized protein</fullName>
    </submittedName>
</protein>
<evidence type="ECO:0000313" key="4">
    <source>
        <dbReference type="Proteomes" id="UP001054252"/>
    </source>
</evidence>
<evidence type="ECO:0000313" key="3">
    <source>
        <dbReference type="EMBL" id="GKV52531.1"/>
    </source>
</evidence>
<keyword evidence="2" id="KW-1133">Transmembrane helix</keyword>
<comment type="caution">
    <text evidence="3">The sequence shown here is derived from an EMBL/GenBank/DDBJ whole genome shotgun (WGS) entry which is preliminary data.</text>
</comment>
<keyword evidence="2" id="KW-0472">Membrane</keyword>
<evidence type="ECO:0000256" key="1">
    <source>
        <dbReference type="SAM" id="MobiDB-lite"/>
    </source>
</evidence>
<feature type="compositionally biased region" description="Low complexity" evidence="1">
    <location>
        <begin position="220"/>
        <end position="234"/>
    </location>
</feature>
<proteinExistence type="predicted"/>
<gene>
    <name evidence="3" type="ORF">SLEP1_g59109</name>
</gene>
<organism evidence="3 4">
    <name type="scientific">Rubroshorea leprosula</name>
    <dbReference type="NCBI Taxonomy" id="152421"/>
    <lineage>
        <taxon>Eukaryota</taxon>
        <taxon>Viridiplantae</taxon>
        <taxon>Streptophyta</taxon>
        <taxon>Embryophyta</taxon>
        <taxon>Tracheophyta</taxon>
        <taxon>Spermatophyta</taxon>
        <taxon>Magnoliopsida</taxon>
        <taxon>eudicotyledons</taxon>
        <taxon>Gunneridae</taxon>
        <taxon>Pentapetalae</taxon>
        <taxon>rosids</taxon>
        <taxon>malvids</taxon>
        <taxon>Malvales</taxon>
        <taxon>Dipterocarpaceae</taxon>
        <taxon>Rubroshorea</taxon>
    </lineage>
</organism>
<evidence type="ECO:0000256" key="2">
    <source>
        <dbReference type="SAM" id="Phobius"/>
    </source>
</evidence>
<keyword evidence="4" id="KW-1185">Reference proteome</keyword>